<keyword evidence="1" id="KW-1133">Transmembrane helix</keyword>
<feature type="transmembrane region" description="Helical" evidence="1">
    <location>
        <begin position="73"/>
        <end position="96"/>
    </location>
</feature>
<gene>
    <name evidence="2" type="ORF">AWB68_02519</name>
</gene>
<name>A0A158I233_9BURK</name>
<keyword evidence="3" id="KW-1185">Reference proteome</keyword>
<reference evidence="2" key="1">
    <citation type="submission" date="2016-01" db="EMBL/GenBank/DDBJ databases">
        <authorList>
            <person name="Peeters C."/>
        </authorList>
    </citation>
    <scope>NUCLEOTIDE SEQUENCE [LARGE SCALE GENOMIC DNA]</scope>
    <source>
        <strain evidence="2">LMG 22940</strain>
    </source>
</reference>
<proteinExistence type="predicted"/>
<evidence type="ECO:0000313" key="2">
    <source>
        <dbReference type="EMBL" id="SAL50652.1"/>
    </source>
</evidence>
<keyword evidence="1" id="KW-0472">Membrane</keyword>
<protein>
    <submittedName>
        <fullName evidence="2">EmrB/QacA family drug resistance transporter</fullName>
    </submittedName>
</protein>
<evidence type="ECO:0000313" key="3">
    <source>
        <dbReference type="Proteomes" id="UP000054770"/>
    </source>
</evidence>
<dbReference type="AlphaFoldDB" id="A0A158I233"/>
<dbReference type="Proteomes" id="UP000054770">
    <property type="component" value="Unassembled WGS sequence"/>
</dbReference>
<comment type="caution">
    <text evidence="2">The sequence shown here is derived from an EMBL/GenBank/DDBJ whole genome shotgun (WGS) entry which is preliminary data.</text>
</comment>
<sequence>MSACHSVFGVGRDASYALFDHTVRTRAAMLGLNEVFHGAAIVMILIIPLVWITKASKAGGASDAAACAHWGSWRFGFGLVSFTQATALLIPSAVAWGV</sequence>
<feature type="transmembrane region" description="Helical" evidence="1">
    <location>
        <begin position="35"/>
        <end position="52"/>
    </location>
</feature>
<organism evidence="2 3">
    <name type="scientific">Caballeronia choica</name>
    <dbReference type="NCBI Taxonomy" id="326476"/>
    <lineage>
        <taxon>Bacteria</taxon>
        <taxon>Pseudomonadati</taxon>
        <taxon>Pseudomonadota</taxon>
        <taxon>Betaproteobacteria</taxon>
        <taxon>Burkholderiales</taxon>
        <taxon>Burkholderiaceae</taxon>
        <taxon>Caballeronia</taxon>
    </lineage>
</organism>
<evidence type="ECO:0000256" key="1">
    <source>
        <dbReference type="SAM" id="Phobius"/>
    </source>
</evidence>
<dbReference type="EMBL" id="FCON02000021">
    <property type="protein sequence ID" value="SAL50652.1"/>
    <property type="molecule type" value="Genomic_DNA"/>
</dbReference>
<keyword evidence="1" id="KW-0812">Transmembrane</keyword>
<accession>A0A158I233</accession>